<sequence>MEDNIVSKGTPFEPLWLNDQFYITLTPGQQTSLQVWRVAGDKRERIGAMDYKFHRDGFASFIYRLLPTVDLMQIHQVQKRLNPYFDLEV</sequence>
<dbReference type="STRING" id="1291734.FD02_GL001706"/>
<protein>
    <submittedName>
        <fullName evidence="1">Uncharacterized protein</fullName>
    </submittedName>
</protein>
<dbReference type="AlphaFoldDB" id="A0A0R1JZ80"/>
<organism evidence="1 2">
    <name type="scientific">Lacticaseibacillus nasuensis JCM 17158</name>
    <dbReference type="NCBI Taxonomy" id="1291734"/>
    <lineage>
        <taxon>Bacteria</taxon>
        <taxon>Bacillati</taxon>
        <taxon>Bacillota</taxon>
        <taxon>Bacilli</taxon>
        <taxon>Lactobacillales</taxon>
        <taxon>Lactobacillaceae</taxon>
        <taxon>Lacticaseibacillus</taxon>
    </lineage>
</organism>
<evidence type="ECO:0000313" key="1">
    <source>
        <dbReference type="EMBL" id="KRK73876.1"/>
    </source>
</evidence>
<accession>A0A0R1JZ80</accession>
<gene>
    <name evidence="1" type="ORF">FD02_GL001706</name>
</gene>
<dbReference type="PATRIC" id="fig|1291734.4.peg.1755"/>
<proteinExistence type="predicted"/>
<keyword evidence="2" id="KW-1185">Reference proteome</keyword>
<name>A0A0R1JZ80_9LACO</name>
<reference evidence="1 2" key="1">
    <citation type="journal article" date="2015" name="Genome Announc.">
        <title>Expanding the biotechnology potential of lactobacilli through comparative genomics of 213 strains and associated genera.</title>
        <authorList>
            <person name="Sun Z."/>
            <person name="Harris H.M."/>
            <person name="McCann A."/>
            <person name="Guo C."/>
            <person name="Argimon S."/>
            <person name="Zhang W."/>
            <person name="Yang X."/>
            <person name="Jeffery I.B."/>
            <person name="Cooney J.C."/>
            <person name="Kagawa T.F."/>
            <person name="Liu W."/>
            <person name="Song Y."/>
            <person name="Salvetti E."/>
            <person name="Wrobel A."/>
            <person name="Rasinkangas P."/>
            <person name="Parkhill J."/>
            <person name="Rea M.C."/>
            <person name="O'Sullivan O."/>
            <person name="Ritari J."/>
            <person name="Douillard F.P."/>
            <person name="Paul Ross R."/>
            <person name="Yang R."/>
            <person name="Briner A.E."/>
            <person name="Felis G.E."/>
            <person name="de Vos W.M."/>
            <person name="Barrangou R."/>
            <person name="Klaenhammer T.R."/>
            <person name="Caufield P.W."/>
            <person name="Cui Y."/>
            <person name="Zhang H."/>
            <person name="O'Toole P.W."/>
        </authorList>
    </citation>
    <scope>NUCLEOTIDE SEQUENCE [LARGE SCALE GENOMIC DNA]</scope>
    <source>
        <strain evidence="1 2">JCM 17158</strain>
    </source>
</reference>
<dbReference type="Proteomes" id="UP000051804">
    <property type="component" value="Unassembled WGS sequence"/>
</dbReference>
<evidence type="ECO:0000313" key="2">
    <source>
        <dbReference type="Proteomes" id="UP000051804"/>
    </source>
</evidence>
<dbReference type="EMBL" id="AZDJ01000003">
    <property type="protein sequence ID" value="KRK73876.1"/>
    <property type="molecule type" value="Genomic_DNA"/>
</dbReference>
<comment type="caution">
    <text evidence="1">The sequence shown here is derived from an EMBL/GenBank/DDBJ whole genome shotgun (WGS) entry which is preliminary data.</text>
</comment>